<reference evidence="3 4" key="1">
    <citation type="journal article" date="2014" name="BMC Genomics">
        <title>The genome of the intracellular bacterium of the coastal bivalve, Solemya velum: a blueprint for thriving in and out of symbiosis.</title>
        <authorList>
            <person name="Dmytrenko O."/>
            <person name="Russell S.L."/>
            <person name="Loo W.T."/>
            <person name="Fontanez K.M."/>
            <person name="Liao L."/>
            <person name="Roeselers G."/>
            <person name="Sharma R."/>
            <person name="Stewart F.J."/>
            <person name="Newton I.L."/>
            <person name="Woyke T."/>
            <person name="Wu D."/>
            <person name="Lang J.M."/>
            <person name="Eisen J.A."/>
            <person name="Cavanaugh C.M."/>
        </authorList>
    </citation>
    <scope>NUCLEOTIDE SEQUENCE [LARGE SCALE GENOMIC DNA]</scope>
    <source>
        <strain evidence="3 4">WH</strain>
    </source>
</reference>
<dbReference type="InterPro" id="IPR050229">
    <property type="entry name" value="GlpE_sulfurtransferase"/>
</dbReference>
<feature type="domain" description="Rhodanese" evidence="2">
    <location>
        <begin position="47"/>
        <end position="137"/>
    </location>
</feature>
<dbReference type="STRING" id="2340.JV46_23190"/>
<keyword evidence="1" id="KW-1133">Transmembrane helix</keyword>
<sequence length="138" mass="15098">MEQLIEFAGNHAMLVASLFVVLALLAFNLMQAQKNSVDPVGATQLINREDAVVIDVRPMADFHKGHIVNARSIPLNGFKNQIHSLEKFKQTPIIVSCKSGDQSGSACGDLRKAGFEKVYNLRGGLHAWEAEKLPVSTK</sequence>
<dbReference type="RefSeq" id="WP_043116441.1">
    <property type="nucleotide sequence ID" value="NZ_JRAA01000001.1"/>
</dbReference>
<evidence type="ECO:0000313" key="3">
    <source>
        <dbReference type="EMBL" id="KHF26652.1"/>
    </source>
</evidence>
<gene>
    <name evidence="3" type="ORF">JV46_23190</name>
</gene>
<protein>
    <submittedName>
        <fullName evidence="3">Rhodanese-like sulfurtransferase</fullName>
    </submittedName>
</protein>
<dbReference type="GO" id="GO:0016740">
    <property type="term" value="F:transferase activity"/>
    <property type="evidence" value="ECO:0007669"/>
    <property type="project" value="UniProtKB-KW"/>
</dbReference>
<dbReference type="SMART" id="SM00450">
    <property type="entry name" value="RHOD"/>
    <property type="match status" value="1"/>
</dbReference>
<keyword evidence="4" id="KW-1185">Reference proteome</keyword>
<comment type="caution">
    <text evidence="3">The sequence shown here is derived from an EMBL/GenBank/DDBJ whole genome shotgun (WGS) entry which is preliminary data.</text>
</comment>
<dbReference type="EMBL" id="JRAA01000001">
    <property type="protein sequence ID" value="KHF26652.1"/>
    <property type="molecule type" value="Genomic_DNA"/>
</dbReference>
<dbReference type="InterPro" id="IPR036873">
    <property type="entry name" value="Rhodanese-like_dom_sf"/>
</dbReference>
<dbReference type="eggNOG" id="COG0607">
    <property type="taxonomic scope" value="Bacteria"/>
</dbReference>
<dbReference type="InterPro" id="IPR001763">
    <property type="entry name" value="Rhodanese-like_dom"/>
</dbReference>
<keyword evidence="3" id="KW-0808">Transferase</keyword>
<organism evidence="3 4">
    <name type="scientific">Solemya velum gill symbiont</name>
    <dbReference type="NCBI Taxonomy" id="2340"/>
    <lineage>
        <taxon>Bacteria</taxon>
        <taxon>Pseudomonadati</taxon>
        <taxon>Pseudomonadota</taxon>
        <taxon>Gammaproteobacteria</taxon>
        <taxon>sulfur-oxidizing symbionts</taxon>
    </lineage>
</organism>
<accession>A0A0B0HDH0</accession>
<dbReference type="PANTHER" id="PTHR43031">
    <property type="entry name" value="FAD-DEPENDENT OXIDOREDUCTASE"/>
    <property type="match status" value="1"/>
</dbReference>
<feature type="transmembrane region" description="Helical" evidence="1">
    <location>
        <begin position="12"/>
        <end position="30"/>
    </location>
</feature>
<dbReference type="PANTHER" id="PTHR43031:SF18">
    <property type="entry name" value="RHODANESE-RELATED SULFURTRANSFERASES"/>
    <property type="match status" value="1"/>
</dbReference>
<dbReference type="AlphaFoldDB" id="A0A0B0HDH0"/>
<name>A0A0B0HDH0_SOVGS</name>
<dbReference type="SUPFAM" id="SSF52821">
    <property type="entry name" value="Rhodanese/Cell cycle control phosphatase"/>
    <property type="match status" value="1"/>
</dbReference>
<evidence type="ECO:0000313" key="4">
    <source>
        <dbReference type="Proteomes" id="UP000030856"/>
    </source>
</evidence>
<proteinExistence type="predicted"/>
<dbReference type="PATRIC" id="fig|2340.3.peg.1166"/>
<dbReference type="Gene3D" id="3.40.250.10">
    <property type="entry name" value="Rhodanese-like domain"/>
    <property type="match status" value="1"/>
</dbReference>
<dbReference type="Proteomes" id="UP000030856">
    <property type="component" value="Unassembled WGS sequence"/>
</dbReference>
<keyword evidence="1" id="KW-0472">Membrane</keyword>
<keyword evidence="1" id="KW-0812">Transmembrane</keyword>
<dbReference type="OrthoDB" id="9808735at2"/>
<dbReference type="Pfam" id="PF00581">
    <property type="entry name" value="Rhodanese"/>
    <property type="match status" value="1"/>
</dbReference>
<dbReference type="CDD" id="cd00158">
    <property type="entry name" value="RHOD"/>
    <property type="match status" value="1"/>
</dbReference>
<evidence type="ECO:0000259" key="2">
    <source>
        <dbReference type="PROSITE" id="PS50206"/>
    </source>
</evidence>
<evidence type="ECO:0000256" key="1">
    <source>
        <dbReference type="SAM" id="Phobius"/>
    </source>
</evidence>
<dbReference type="PROSITE" id="PS50206">
    <property type="entry name" value="RHODANESE_3"/>
    <property type="match status" value="1"/>
</dbReference>